<protein>
    <recommendedName>
        <fullName evidence="4">Chaperone/heat shock protein Hsp12</fullName>
    </recommendedName>
</protein>
<sequence>MSDTGRKNFSTKAKEEATPDSMKSTQDKVKETVTDTTDRVSRGIQGDDNKSGPQEAFDKTQRAHDNEAHGGTSRSIGDKVKDTLGMNKTN</sequence>
<proteinExistence type="predicted"/>
<dbReference type="InterPro" id="IPR007250">
    <property type="entry name" value="HSP9_HSP12"/>
</dbReference>
<accession>A0A1V6PC97</accession>
<evidence type="ECO:0000256" key="1">
    <source>
        <dbReference type="SAM" id="MobiDB-lite"/>
    </source>
</evidence>
<dbReference type="OMA" id="RSHDNHA"/>
<evidence type="ECO:0008006" key="4">
    <source>
        <dbReference type="Google" id="ProtNLM"/>
    </source>
</evidence>
<gene>
    <name evidence="2" type="ORF">PENDEC_c010G06189</name>
</gene>
<reference evidence="3" key="1">
    <citation type="journal article" date="2017" name="Nat. Microbiol.">
        <title>Global analysis of biosynthetic gene clusters reveals vast potential of secondary metabolite production in Penicillium species.</title>
        <authorList>
            <person name="Nielsen J.C."/>
            <person name="Grijseels S."/>
            <person name="Prigent S."/>
            <person name="Ji B."/>
            <person name="Dainat J."/>
            <person name="Nielsen K.F."/>
            <person name="Frisvad J.C."/>
            <person name="Workman M."/>
            <person name="Nielsen J."/>
        </authorList>
    </citation>
    <scope>NUCLEOTIDE SEQUENCE [LARGE SCALE GENOMIC DNA]</scope>
    <source>
        <strain evidence="3">IBT 11843</strain>
    </source>
</reference>
<dbReference type="PIRSF" id="PIRSF002590">
    <property type="entry name" value="HSP9/HSP12_fun"/>
    <property type="match status" value="1"/>
</dbReference>
<dbReference type="Gene3D" id="6.10.280.100">
    <property type="match status" value="1"/>
</dbReference>
<evidence type="ECO:0000313" key="3">
    <source>
        <dbReference type="Proteomes" id="UP000191522"/>
    </source>
</evidence>
<organism evidence="2 3">
    <name type="scientific">Penicillium decumbens</name>
    <dbReference type="NCBI Taxonomy" id="69771"/>
    <lineage>
        <taxon>Eukaryota</taxon>
        <taxon>Fungi</taxon>
        <taxon>Dikarya</taxon>
        <taxon>Ascomycota</taxon>
        <taxon>Pezizomycotina</taxon>
        <taxon>Eurotiomycetes</taxon>
        <taxon>Eurotiomycetidae</taxon>
        <taxon>Eurotiales</taxon>
        <taxon>Aspergillaceae</taxon>
        <taxon>Penicillium</taxon>
    </lineage>
</organism>
<feature type="region of interest" description="Disordered" evidence="1">
    <location>
        <begin position="1"/>
        <end position="90"/>
    </location>
</feature>
<dbReference type="Pfam" id="PF04119">
    <property type="entry name" value="HSP9_HSP12"/>
    <property type="match status" value="1"/>
</dbReference>
<dbReference type="EMBL" id="MDYL01000010">
    <property type="protein sequence ID" value="OQD74680.1"/>
    <property type="molecule type" value="Genomic_DNA"/>
</dbReference>
<keyword evidence="3" id="KW-1185">Reference proteome</keyword>
<comment type="caution">
    <text evidence="2">The sequence shown here is derived from an EMBL/GenBank/DDBJ whole genome shotgun (WGS) entry which is preliminary data.</text>
</comment>
<dbReference type="AlphaFoldDB" id="A0A1V6PC97"/>
<evidence type="ECO:0000313" key="2">
    <source>
        <dbReference type="EMBL" id="OQD74680.1"/>
    </source>
</evidence>
<dbReference type="STRING" id="69771.A0A1V6PC97"/>
<feature type="compositionally biased region" description="Basic and acidic residues" evidence="1">
    <location>
        <begin position="25"/>
        <end position="68"/>
    </location>
</feature>
<name>A0A1V6PC97_PENDC</name>
<dbReference type="Proteomes" id="UP000191522">
    <property type="component" value="Unassembled WGS sequence"/>
</dbReference>
<feature type="compositionally biased region" description="Basic and acidic residues" evidence="1">
    <location>
        <begin position="1"/>
        <end position="17"/>
    </location>
</feature>